<feature type="region of interest" description="Disordered" evidence="1">
    <location>
        <begin position="37"/>
        <end position="71"/>
    </location>
</feature>
<evidence type="ECO:0000313" key="3">
    <source>
        <dbReference type="Proteomes" id="UP000694044"/>
    </source>
</evidence>
<proteinExistence type="predicted"/>
<gene>
    <name evidence="2" type="ORF">PHYPSEUDO_009273</name>
</gene>
<comment type="caution">
    <text evidence="2">The sequence shown here is derived from an EMBL/GenBank/DDBJ whole genome shotgun (WGS) entry which is preliminary data.</text>
</comment>
<evidence type="ECO:0000256" key="1">
    <source>
        <dbReference type="SAM" id="MobiDB-lite"/>
    </source>
</evidence>
<evidence type="ECO:0000313" key="2">
    <source>
        <dbReference type="EMBL" id="KAG7378943.1"/>
    </source>
</evidence>
<dbReference type="OrthoDB" id="116851at2759"/>
<dbReference type="EMBL" id="JAGDFM010000384">
    <property type="protein sequence ID" value="KAG7378943.1"/>
    <property type="molecule type" value="Genomic_DNA"/>
</dbReference>
<sequence>MMLRSRRALPPVSRQSQRPIWSRASDFVAWLGLGPNASPESPAAPRHPQQTAAKRASPSPRNRLTAKRVLRPRPPADAAFPTFQKSLVPSTRKSAAYALGDFSLKVKYAPTSKPLLDAWEIVSQCRPFVLLDKEKPFRVRLATAEDAGGDRPWIMQIAPADVFARLSADISTRSMFVGSTGAGLDADVVVANEALVVGNLVKAFHKMNEHKLAVAFFEAYDRDRSVWLQEHQLREAAKMVPDDAIGDGAEEGGAEPEPKETLVPIENATQLPRAVYSCYIRSLAALKQSKKIVRLFEDDEHQLERICSTVPNLYVLLHACFNEKNGDLARRAIDTVTKYSPAAVIPLGCYELAIRSNLRDRKRDERELLTAIYLAKALHNDGGYTLKPDIWSGLIKVSLNMDRPDLALEVFKSYPGQCIPEYQSNFRQALRAACSLTDSTALDMMHFCWASYNDEYSNTKTLFDERKAYQDAICLNNPDTRGLSLGDAVLASSIPALNKDAEAELLNMMLWEMLKHRHAVPSLVQVLDLMEATRTKGGAVALRQCVLAMVEYDLKQKNMSPRAAVENSLAFWGERPAVLKGQGFLVHLLLEECVERQWDGECEFLVDYLLDLGVARVPINTIVKMMGANEVRGQFEANARIGEKLLQKLAQNNSWKLRDDFYERYLMSYLRLEQLDKVSEQNAKLNLERRYPHNDVIRTIVQDAAAR</sequence>
<dbReference type="Proteomes" id="UP000694044">
    <property type="component" value="Unassembled WGS sequence"/>
</dbReference>
<keyword evidence="3" id="KW-1185">Reference proteome</keyword>
<reference evidence="2" key="1">
    <citation type="submission" date="2021-02" db="EMBL/GenBank/DDBJ databases">
        <authorList>
            <person name="Palmer J.M."/>
        </authorList>
    </citation>
    <scope>NUCLEOTIDE SEQUENCE</scope>
    <source>
        <strain evidence="2">SCRP734</strain>
    </source>
</reference>
<name>A0A8T1VFL7_9STRA</name>
<protein>
    <submittedName>
        <fullName evidence="2">Uncharacterized protein</fullName>
    </submittedName>
</protein>
<accession>A0A8T1VFL7</accession>
<organism evidence="2 3">
    <name type="scientific">Phytophthora pseudosyringae</name>
    <dbReference type="NCBI Taxonomy" id="221518"/>
    <lineage>
        <taxon>Eukaryota</taxon>
        <taxon>Sar</taxon>
        <taxon>Stramenopiles</taxon>
        <taxon>Oomycota</taxon>
        <taxon>Peronosporomycetes</taxon>
        <taxon>Peronosporales</taxon>
        <taxon>Peronosporaceae</taxon>
        <taxon>Phytophthora</taxon>
    </lineage>
</organism>
<dbReference type="AlphaFoldDB" id="A0A8T1VFL7"/>